<keyword evidence="7 9" id="KW-0221">Differentiation</keyword>
<comment type="similarity">
    <text evidence="2 9">Belongs to the phytosulfokine family.</text>
</comment>
<keyword evidence="11" id="KW-1185">Reference proteome</keyword>
<reference evidence="10 11" key="1">
    <citation type="journal article" date="2021" name="Comput. Struct. Biotechnol. J.">
        <title>De novo genome assembly of the potent medicinal plant Rehmannia glutinosa using nanopore technology.</title>
        <authorList>
            <person name="Ma L."/>
            <person name="Dong C."/>
            <person name="Song C."/>
            <person name="Wang X."/>
            <person name="Zheng X."/>
            <person name="Niu Y."/>
            <person name="Chen S."/>
            <person name="Feng W."/>
        </authorList>
    </citation>
    <scope>NUCLEOTIDE SEQUENCE [LARGE SCALE GENOMIC DNA]</scope>
    <source>
        <strain evidence="10">DH-2019</strain>
    </source>
</reference>
<name>A0ABR0UEL8_REHGL</name>
<gene>
    <name evidence="10" type="ORF">DH2020_045265</name>
</gene>
<feature type="signal peptide" evidence="9">
    <location>
        <begin position="1"/>
        <end position="24"/>
    </location>
</feature>
<accession>A0ABR0UEL8</accession>
<evidence type="ECO:0000256" key="5">
    <source>
        <dbReference type="ARBA" id="ARBA00022641"/>
    </source>
</evidence>
<organism evidence="10 11">
    <name type="scientific">Rehmannia glutinosa</name>
    <name type="common">Chinese foxglove</name>
    <dbReference type="NCBI Taxonomy" id="99300"/>
    <lineage>
        <taxon>Eukaryota</taxon>
        <taxon>Viridiplantae</taxon>
        <taxon>Streptophyta</taxon>
        <taxon>Embryophyta</taxon>
        <taxon>Tracheophyta</taxon>
        <taxon>Spermatophyta</taxon>
        <taxon>Magnoliopsida</taxon>
        <taxon>eudicotyledons</taxon>
        <taxon>Gunneridae</taxon>
        <taxon>Pentapetalae</taxon>
        <taxon>asterids</taxon>
        <taxon>lamiids</taxon>
        <taxon>Lamiales</taxon>
        <taxon>Orobanchaceae</taxon>
        <taxon>Rehmannieae</taxon>
        <taxon>Rehmannia</taxon>
    </lineage>
</organism>
<evidence type="ECO:0000313" key="11">
    <source>
        <dbReference type="Proteomes" id="UP001318860"/>
    </source>
</evidence>
<comment type="subcellular location">
    <subcellularLocation>
        <location evidence="1 9">Secreted</location>
    </subcellularLocation>
</comment>
<evidence type="ECO:0000256" key="4">
    <source>
        <dbReference type="ARBA" id="ARBA00022525"/>
    </source>
</evidence>
<keyword evidence="8 9" id="KW-0339">Growth factor</keyword>
<sequence length="82" mass="9237">MAKIASLTIITLLLFLTLAHLLAAARPEPTFHDVTPMETHSTDHNVEVDEDSCGEVGEEECMTRRTLQAHLDYIYTQNQNQP</sequence>
<evidence type="ECO:0000256" key="7">
    <source>
        <dbReference type="ARBA" id="ARBA00022782"/>
    </source>
</evidence>
<evidence type="ECO:0000256" key="9">
    <source>
        <dbReference type="RuleBase" id="RU368031"/>
    </source>
</evidence>
<feature type="chain" id="PRO_5044994945" description="Phytosulfokine" evidence="9">
    <location>
        <begin position="25"/>
        <end position="82"/>
    </location>
</feature>
<dbReference type="Proteomes" id="UP001318860">
    <property type="component" value="Unassembled WGS sequence"/>
</dbReference>
<dbReference type="EMBL" id="JABTTQ020002950">
    <property type="protein sequence ID" value="KAK6120995.1"/>
    <property type="molecule type" value="Genomic_DNA"/>
</dbReference>
<keyword evidence="4 9" id="KW-0964">Secreted</keyword>
<comment type="caution">
    <text evidence="10">The sequence shown here is derived from an EMBL/GenBank/DDBJ whole genome shotgun (WGS) entry which is preliminary data.</text>
</comment>
<dbReference type="InterPro" id="IPR009438">
    <property type="entry name" value="Phytosulfokine"/>
</dbReference>
<protein>
    <recommendedName>
        <fullName evidence="9">Phytosulfokine</fullName>
    </recommendedName>
    <component>
        <recommendedName>
            <fullName evidence="9">Phytosulfokine-alpha</fullName>
            <shortName evidence="9">PSK-alpha</shortName>
            <shortName evidence="9">Phytosulfokine-a</shortName>
        </recommendedName>
    </component>
    <component>
        <recommendedName>
            <fullName evidence="9">Phytosulfokine-beta</fullName>
            <shortName evidence="9">PSK-beta</shortName>
            <shortName evidence="9">Phytosulfokine-b</shortName>
        </recommendedName>
    </component>
</protein>
<evidence type="ECO:0000313" key="10">
    <source>
        <dbReference type="EMBL" id="KAK6120995.1"/>
    </source>
</evidence>
<evidence type="ECO:0000256" key="8">
    <source>
        <dbReference type="ARBA" id="ARBA00023030"/>
    </source>
</evidence>
<keyword evidence="3 9" id="KW-0217">Developmental protein</keyword>
<comment type="PTM">
    <text evidence="9">Sulfation is important for activity and for the binding to a putative membrane receptor.</text>
</comment>
<evidence type="ECO:0000256" key="3">
    <source>
        <dbReference type="ARBA" id="ARBA00022473"/>
    </source>
</evidence>
<dbReference type="PANTHER" id="PTHR33285:SF55">
    <property type="entry name" value="PHYTOSULFOKINES 3"/>
    <property type="match status" value="1"/>
</dbReference>
<comment type="PTM">
    <text evidence="9">PSK-alpha is produced by endopeptidase digestion. PSK-beta is produced from PSK-alpha by exopeptidase digestion.</text>
</comment>
<evidence type="ECO:0000256" key="2">
    <source>
        <dbReference type="ARBA" id="ARBA00010781"/>
    </source>
</evidence>
<keyword evidence="6 9" id="KW-0732">Signal</keyword>
<comment type="function">
    <text evidence="9">Promotes plant cell differentiation, organogenesis and somatic embryogenesis as well as cell proliferation.</text>
</comment>
<dbReference type="Pfam" id="PF06404">
    <property type="entry name" value="PSK"/>
    <property type="match status" value="1"/>
</dbReference>
<evidence type="ECO:0000256" key="6">
    <source>
        <dbReference type="ARBA" id="ARBA00022729"/>
    </source>
</evidence>
<keyword evidence="5 9" id="KW-0765">Sulfation</keyword>
<proteinExistence type="inferred from homology"/>
<dbReference type="PANTHER" id="PTHR33285">
    <property type="entry name" value="PHYTOSULFOKINES 3"/>
    <property type="match status" value="1"/>
</dbReference>
<evidence type="ECO:0000256" key="1">
    <source>
        <dbReference type="ARBA" id="ARBA00004613"/>
    </source>
</evidence>